<name>A0A9D4JCA5_DREPO</name>
<evidence type="ECO:0000313" key="3">
    <source>
        <dbReference type="EMBL" id="KAH3802687.1"/>
    </source>
</evidence>
<reference evidence="3" key="1">
    <citation type="journal article" date="2019" name="bioRxiv">
        <title>The Genome of the Zebra Mussel, Dreissena polymorpha: A Resource for Invasive Species Research.</title>
        <authorList>
            <person name="McCartney M.A."/>
            <person name="Auch B."/>
            <person name="Kono T."/>
            <person name="Mallez S."/>
            <person name="Zhang Y."/>
            <person name="Obille A."/>
            <person name="Becker A."/>
            <person name="Abrahante J.E."/>
            <person name="Garbe J."/>
            <person name="Badalamenti J.P."/>
            <person name="Herman A."/>
            <person name="Mangelson H."/>
            <person name="Liachko I."/>
            <person name="Sullivan S."/>
            <person name="Sone E.D."/>
            <person name="Koren S."/>
            <person name="Silverstein K.A.T."/>
            <person name="Beckman K.B."/>
            <person name="Gohl D.M."/>
        </authorList>
    </citation>
    <scope>NUCLEOTIDE SEQUENCE</scope>
    <source>
        <strain evidence="3">Duluth1</strain>
        <tissue evidence="3">Whole animal</tissue>
    </source>
</reference>
<evidence type="ECO:0000259" key="2">
    <source>
        <dbReference type="PROSITE" id="PS50119"/>
    </source>
</evidence>
<feature type="domain" description="B box-type" evidence="2">
    <location>
        <begin position="66"/>
        <end position="107"/>
    </location>
</feature>
<sequence>MSVKKQVCGPCLRGTLETDGVAYCTVCQEPLCDKCKQDHGRIKVSEHHKLCDLADVPPQEMQEHLKSLTACPNHKNEELAYLCKEHDVTCCSKCAIADHRKCKEVKLLSDILHDIKWIALG</sequence>
<evidence type="ECO:0000313" key="4">
    <source>
        <dbReference type="Proteomes" id="UP000828390"/>
    </source>
</evidence>
<accession>A0A9D4JCA5</accession>
<keyword evidence="1" id="KW-0862">Zinc</keyword>
<dbReference type="Gene3D" id="3.30.160.60">
    <property type="entry name" value="Classic Zinc Finger"/>
    <property type="match status" value="1"/>
</dbReference>
<proteinExistence type="predicted"/>
<dbReference type="SUPFAM" id="SSF57845">
    <property type="entry name" value="B-box zinc-binding domain"/>
    <property type="match status" value="1"/>
</dbReference>
<dbReference type="Pfam" id="PF00643">
    <property type="entry name" value="zf-B_box"/>
    <property type="match status" value="1"/>
</dbReference>
<keyword evidence="1" id="KW-0863">Zinc-finger</keyword>
<dbReference type="PROSITE" id="PS50119">
    <property type="entry name" value="ZF_BBOX"/>
    <property type="match status" value="1"/>
</dbReference>
<dbReference type="Proteomes" id="UP000828390">
    <property type="component" value="Unassembled WGS sequence"/>
</dbReference>
<dbReference type="EMBL" id="JAIWYP010000007">
    <property type="protein sequence ID" value="KAH3802687.1"/>
    <property type="molecule type" value="Genomic_DNA"/>
</dbReference>
<evidence type="ECO:0000256" key="1">
    <source>
        <dbReference type="PROSITE-ProRule" id="PRU00024"/>
    </source>
</evidence>
<dbReference type="AlphaFoldDB" id="A0A9D4JCA5"/>
<gene>
    <name evidence="3" type="ORF">DPMN_156366</name>
</gene>
<keyword evidence="4" id="KW-1185">Reference proteome</keyword>
<reference evidence="3" key="2">
    <citation type="submission" date="2020-11" db="EMBL/GenBank/DDBJ databases">
        <authorList>
            <person name="McCartney M.A."/>
            <person name="Auch B."/>
            <person name="Kono T."/>
            <person name="Mallez S."/>
            <person name="Becker A."/>
            <person name="Gohl D.M."/>
            <person name="Silverstein K.A.T."/>
            <person name="Koren S."/>
            <person name="Bechman K.B."/>
            <person name="Herman A."/>
            <person name="Abrahante J.E."/>
            <person name="Garbe J."/>
        </authorList>
    </citation>
    <scope>NUCLEOTIDE SEQUENCE</scope>
    <source>
        <strain evidence="3">Duluth1</strain>
        <tissue evidence="3">Whole animal</tissue>
    </source>
</reference>
<organism evidence="3 4">
    <name type="scientific">Dreissena polymorpha</name>
    <name type="common">Zebra mussel</name>
    <name type="synonym">Mytilus polymorpha</name>
    <dbReference type="NCBI Taxonomy" id="45954"/>
    <lineage>
        <taxon>Eukaryota</taxon>
        <taxon>Metazoa</taxon>
        <taxon>Spiralia</taxon>
        <taxon>Lophotrochozoa</taxon>
        <taxon>Mollusca</taxon>
        <taxon>Bivalvia</taxon>
        <taxon>Autobranchia</taxon>
        <taxon>Heteroconchia</taxon>
        <taxon>Euheterodonta</taxon>
        <taxon>Imparidentia</taxon>
        <taxon>Neoheterodontei</taxon>
        <taxon>Myida</taxon>
        <taxon>Dreissenoidea</taxon>
        <taxon>Dreissenidae</taxon>
        <taxon>Dreissena</taxon>
    </lineage>
</organism>
<dbReference type="GO" id="GO:0008270">
    <property type="term" value="F:zinc ion binding"/>
    <property type="evidence" value="ECO:0007669"/>
    <property type="project" value="UniProtKB-KW"/>
</dbReference>
<comment type="caution">
    <text evidence="3">The sequence shown here is derived from an EMBL/GenBank/DDBJ whole genome shotgun (WGS) entry which is preliminary data.</text>
</comment>
<protein>
    <recommendedName>
        <fullName evidence="2">B box-type domain-containing protein</fullName>
    </recommendedName>
</protein>
<dbReference type="InterPro" id="IPR000315">
    <property type="entry name" value="Znf_B-box"/>
</dbReference>
<keyword evidence="1" id="KW-0479">Metal-binding</keyword>